<comment type="caution">
    <text evidence="2">The sequence shown here is derived from an EMBL/GenBank/DDBJ whole genome shotgun (WGS) entry which is preliminary data.</text>
</comment>
<organism evidence="2 3">
    <name type="scientific">Blumeria graminis f. sp. hordei (strain DH14)</name>
    <name type="common">Barley powdery mildew</name>
    <name type="synonym">Oidium monilioides f. sp. hordei</name>
    <dbReference type="NCBI Taxonomy" id="546991"/>
    <lineage>
        <taxon>Eukaryota</taxon>
        <taxon>Fungi</taxon>
        <taxon>Dikarya</taxon>
        <taxon>Ascomycota</taxon>
        <taxon>Pezizomycotina</taxon>
        <taxon>Leotiomycetes</taxon>
        <taxon>Erysiphales</taxon>
        <taxon>Erysiphaceae</taxon>
        <taxon>Blumeria</taxon>
        <taxon>Blumeria hordei</taxon>
    </lineage>
</organism>
<dbReference type="OrthoDB" id="3598344at2759"/>
<protein>
    <submittedName>
        <fullName evidence="2">EKA-like protein</fullName>
    </submittedName>
</protein>
<feature type="compositionally biased region" description="Polar residues" evidence="1">
    <location>
        <begin position="1"/>
        <end position="35"/>
    </location>
</feature>
<dbReference type="Proteomes" id="UP000015441">
    <property type="component" value="Unassembled WGS sequence"/>
</dbReference>
<feature type="region of interest" description="Disordered" evidence="1">
    <location>
        <begin position="1"/>
        <end position="36"/>
    </location>
</feature>
<reference evidence="2 3" key="1">
    <citation type="journal article" date="2010" name="Science">
        <title>Genome expansion and gene loss in powdery mildew fungi reveal tradeoffs in extreme parasitism.</title>
        <authorList>
            <person name="Spanu P.D."/>
            <person name="Abbott J.C."/>
            <person name="Amselem J."/>
            <person name="Burgis T.A."/>
            <person name="Soanes D.M."/>
            <person name="Stueber K."/>
            <person name="Ver Loren van Themaat E."/>
            <person name="Brown J.K.M."/>
            <person name="Butcher S.A."/>
            <person name="Gurr S.J."/>
            <person name="Lebrun M.-H."/>
            <person name="Ridout C.J."/>
            <person name="Schulze-Lefert P."/>
            <person name="Talbot N.J."/>
            <person name="Ahmadinejad N."/>
            <person name="Ametz C."/>
            <person name="Barton G.R."/>
            <person name="Benjdia M."/>
            <person name="Bidzinski P."/>
            <person name="Bindschedler L.V."/>
            <person name="Both M."/>
            <person name="Brewer M.T."/>
            <person name="Cadle-Davidson L."/>
            <person name="Cadle-Davidson M.M."/>
            <person name="Collemare J."/>
            <person name="Cramer R."/>
            <person name="Frenkel O."/>
            <person name="Godfrey D."/>
            <person name="Harriman J."/>
            <person name="Hoede C."/>
            <person name="King B.C."/>
            <person name="Klages S."/>
            <person name="Kleemann J."/>
            <person name="Knoll D."/>
            <person name="Koti P.S."/>
            <person name="Kreplak J."/>
            <person name="Lopez-Ruiz F.J."/>
            <person name="Lu X."/>
            <person name="Maekawa T."/>
            <person name="Mahanil S."/>
            <person name="Micali C."/>
            <person name="Milgroom M.G."/>
            <person name="Montana G."/>
            <person name="Noir S."/>
            <person name="O'Connell R.J."/>
            <person name="Oberhaensli S."/>
            <person name="Parlange F."/>
            <person name="Pedersen C."/>
            <person name="Quesneville H."/>
            <person name="Reinhardt R."/>
            <person name="Rott M."/>
            <person name="Sacristan S."/>
            <person name="Schmidt S.M."/>
            <person name="Schoen M."/>
            <person name="Skamnioti P."/>
            <person name="Sommer H."/>
            <person name="Stephens A."/>
            <person name="Takahara H."/>
            <person name="Thordal-Christensen H."/>
            <person name="Vigouroux M."/>
            <person name="Wessling R."/>
            <person name="Wicker T."/>
            <person name="Panstruga R."/>
        </authorList>
    </citation>
    <scope>NUCLEOTIDE SEQUENCE [LARGE SCALE GENOMIC DNA]</scope>
    <source>
        <strain evidence="2">DH14</strain>
    </source>
</reference>
<keyword evidence="3" id="KW-1185">Reference proteome</keyword>
<sequence>MWSAPTNSSSSEPTQQTEKLILSPTTHRSSATSSRKIVALPTGLSETYKITMAPSNAASDESLERVSDVEQESNMSSIPEEMAVLIENEKRRAAEVAANISICSSTINIVENHLSPMLSGEHKNFIDSFRVYLRASIAQFIEVGPGAAPLVLSRVPAFSKAKPTTSMPVEIHQFSTAAPSSPKANSWAAIVGKETRREGAGARDKEFWSKLPRQGLKKPEGKKKDGLYPRIPKNYDWRSLSTAGIWVAVISKFGCSPTSTDKILPTAAGFVLIAKDEDVRKQILSCAGRLLQDINLEPARNWASLMLPNIPVHIVSLDGQVTISESYIVSEIERVTVVTPKSVQRDSKSKYRARYCNWVDFFESRSAPQTGFRLFEDLGRVATVTKCQMQAICKRCFG</sequence>
<feature type="region of interest" description="Disordered" evidence="1">
    <location>
        <begin position="55"/>
        <end position="75"/>
    </location>
</feature>
<proteinExistence type="predicted"/>
<dbReference type="AlphaFoldDB" id="N1JCX6"/>
<dbReference type="InParanoid" id="N1JCX6"/>
<dbReference type="EMBL" id="CAUH01001632">
    <property type="protein sequence ID" value="CCU75752.1"/>
    <property type="molecule type" value="Genomic_DNA"/>
</dbReference>
<evidence type="ECO:0000313" key="2">
    <source>
        <dbReference type="EMBL" id="CCU75752.1"/>
    </source>
</evidence>
<evidence type="ECO:0000256" key="1">
    <source>
        <dbReference type="SAM" id="MobiDB-lite"/>
    </source>
</evidence>
<accession>N1JCX6</accession>
<name>N1JCX6_BLUG1</name>
<evidence type="ECO:0000313" key="3">
    <source>
        <dbReference type="Proteomes" id="UP000015441"/>
    </source>
</evidence>
<dbReference type="HOGENOM" id="CLU_018153_0_1_1"/>
<gene>
    <name evidence="2" type="ORF">BGHDH14_bgh03248</name>
</gene>